<comment type="pathway">
    <text evidence="11">Membrane lipid metabolism; glycerophospholipid metabolism.</text>
</comment>
<dbReference type="InterPro" id="IPR023002">
    <property type="entry name" value="G1P_dehydrogenase_arc"/>
</dbReference>
<evidence type="ECO:0000256" key="13">
    <source>
        <dbReference type="PIRSR" id="PIRSR000112-2"/>
    </source>
</evidence>
<dbReference type="CDD" id="cd08173">
    <property type="entry name" value="Gro1PDH"/>
    <property type="match status" value="1"/>
</dbReference>
<organism evidence="15 16">
    <name type="scientific">Candidatus Korarchaeum cryptofilum</name>
    <dbReference type="NCBI Taxonomy" id="498846"/>
    <lineage>
        <taxon>Archaea</taxon>
        <taxon>Thermoproteota</taxon>
        <taxon>Candidatus Korarchaeia</taxon>
        <taxon>Candidatus Korarchaeales</taxon>
        <taxon>Candidatus Korarchaeaceae</taxon>
        <taxon>Candidatus Korarchaeum</taxon>
    </lineage>
</organism>
<dbReference type="PIRSF" id="PIRSF000112">
    <property type="entry name" value="Glycerol_dehydrogenase"/>
    <property type="match status" value="1"/>
</dbReference>
<feature type="binding site" evidence="11 14">
    <location>
        <begin position="83"/>
        <end position="87"/>
    </location>
    <ligand>
        <name>NAD(+)</name>
        <dbReference type="ChEBI" id="CHEBI:57540"/>
    </ligand>
</feature>
<feature type="binding site" evidence="11">
    <location>
        <position position="246"/>
    </location>
    <ligand>
        <name>substrate</name>
    </ligand>
</feature>
<dbReference type="Pfam" id="PF13685">
    <property type="entry name" value="Fe-ADH_2"/>
    <property type="match status" value="1"/>
</dbReference>
<dbReference type="AlphaFoldDB" id="A0A429G5D8"/>
<keyword evidence="4 11" id="KW-0862">Zinc</keyword>
<dbReference type="HAMAP" id="MF_00497_A">
    <property type="entry name" value="G1P_dehydrogenase_A"/>
    <property type="match status" value="1"/>
</dbReference>
<dbReference type="GO" id="GO:0106357">
    <property type="term" value="F:glycerol-1-phosphate dehydrogenase (NAD+) activity"/>
    <property type="evidence" value="ECO:0007669"/>
    <property type="project" value="RHEA"/>
</dbReference>
<keyword evidence="5 11" id="KW-0521">NADP</keyword>
<evidence type="ECO:0000256" key="7">
    <source>
        <dbReference type="ARBA" id="ARBA00023027"/>
    </source>
</evidence>
<evidence type="ECO:0000256" key="1">
    <source>
        <dbReference type="ARBA" id="ARBA00022490"/>
    </source>
</evidence>
<feature type="binding site" evidence="11 14">
    <location>
        <begin position="105"/>
        <end position="108"/>
    </location>
    <ligand>
        <name>NAD(+)</name>
        <dbReference type="ChEBI" id="CHEBI:57540"/>
    </ligand>
</feature>
<evidence type="ECO:0000256" key="5">
    <source>
        <dbReference type="ARBA" id="ARBA00022857"/>
    </source>
</evidence>
<keyword evidence="10 11" id="KW-1208">Phospholipid metabolism</keyword>
<dbReference type="Proteomes" id="UP000278149">
    <property type="component" value="Unassembled WGS sequence"/>
</dbReference>
<evidence type="ECO:0000256" key="6">
    <source>
        <dbReference type="ARBA" id="ARBA00023002"/>
    </source>
</evidence>
<dbReference type="SUPFAM" id="SSF56796">
    <property type="entry name" value="Dehydroquinate synthase-like"/>
    <property type="match status" value="1"/>
</dbReference>
<evidence type="ECO:0000313" key="16">
    <source>
        <dbReference type="Proteomes" id="UP000278149"/>
    </source>
</evidence>
<evidence type="ECO:0000256" key="2">
    <source>
        <dbReference type="ARBA" id="ARBA00022516"/>
    </source>
</evidence>
<evidence type="ECO:0000256" key="12">
    <source>
        <dbReference type="PIRSR" id="PIRSR000112-1"/>
    </source>
</evidence>
<accession>A0A429G5D8</accession>
<feature type="binding site" evidence="11">
    <location>
        <position position="262"/>
    </location>
    <ligand>
        <name>Zn(2+)</name>
        <dbReference type="ChEBI" id="CHEBI:29105"/>
        <note>catalytic</note>
    </ligand>
</feature>
<dbReference type="UniPathway" id="UPA00940"/>
<dbReference type="Gene3D" id="3.40.50.1970">
    <property type="match status" value="1"/>
</dbReference>
<evidence type="ECO:0000256" key="4">
    <source>
        <dbReference type="ARBA" id="ARBA00022833"/>
    </source>
</evidence>
<evidence type="ECO:0000256" key="3">
    <source>
        <dbReference type="ARBA" id="ARBA00022723"/>
    </source>
</evidence>
<reference evidence="15 16" key="1">
    <citation type="submission" date="2018-10" db="EMBL/GenBank/DDBJ databases">
        <title>Co-occurring genomic capacity for anaerobic methane metabolism and dissimilatory sulfite reduction discovered in the Korarchaeota.</title>
        <authorList>
            <person name="Mckay L.J."/>
            <person name="Dlakic M."/>
            <person name="Fields M.W."/>
            <person name="Delmont T.O."/>
            <person name="Eren A.M."/>
            <person name="Jay Z.J."/>
            <person name="Klingelsmith K.B."/>
            <person name="Rusch D.B."/>
            <person name="Inskeep W.P."/>
        </authorList>
    </citation>
    <scope>NUCLEOTIDE SEQUENCE [LARGE SCALE GENOMIC DNA]</scope>
    <source>
        <strain evidence="15 16">WS</strain>
    </source>
</reference>
<dbReference type="Gene3D" id="1.20.1090.10">
    <property type="entry name" value="Dehydroquinate synthase-like - alpha domain"/>
    <property type="match status" value="1"/>
</dbReference>
<keyword evidence="2 11" id="KW-0444">Lipid biosynthesis</keyword>
<dbReference type="GO" id="GO:0005737">
    <property type="term" value="C:cytoplasm"/>
    <property type="evidence" value="ECO:0007669"/>
    <property type="project" value="UniProtKB-SubCell"/>
</dbReference>
<evidence type="ECO:0000256" key="11">
    <source>
        <dbReference type="HAMAP-Rule" id="MF_00497"/>
    </source>
</evidence>
<dbReference type="PANTHER" id="PTHR43616:SF5">
    <property type="entry name" value="GLYCEROL DEHYDROGENASE 1"/>
    <property type="match status" value="1"/>
</dbReference>
<sequence>MFFGPNAISKIGEVLRSLSIRSPILLISGPSVTRAVAEDLASSLEPDYRILHVLTTGGLEDLMDAIKTARKSEVDLLIGVGGGKPLDITKILAAELGVRYVVVPTSASHDGIASPSVSFTLSREIEERFGRAIRVEAPTAILADTTIINRASPITFKSGFGDLVAKITAVRDWELAYKLRDEPYSEYAASMSLLSAKIAMDHAHEIRTRLEESTRILVKALIGSGVAMSIAGSSRPASGSEHMFSHALDILSSEAGVKPAPHGIQVAIGTIMMAYLQGQDWKMIKEKLIEAGVPTTAEEAGISPDMIVKALTIAHKIRERYTILGSSGLTLSAAEKLARVTGVIK</sequence>
<evidence type="ECO:0000256" key="8">
    <source>
        <dbReference type="ARBA" id="ARBA00023098"/>
    </source>
</evidence>
<comment type="cofactor">
    <cofactor evidence="11 12">
        <name>Zn(2+)</name>
        <dbReference type="ChEBI" id="CHEBI:29105"/>
    </cofactor>
    <text evidence="11 12">Binds 1 zinc ion per subunit.</text>
</comment>
<feature type="binding site" evidence="12">
    <location>
        <position position="162"/>
    </location>
    <ligand>
        <name>glycerol</name>
        <dbReference type="ChEBI" id="CHEBI:17754"/>
    </ligand>
</feature>
<dbReference type="GO" id="GO:0008654">
    <property type="term" value="P:phospholipid biosynthetic process"/>
    <property type="evidence" value="ECO:0007669"/>
    <property type="project" value="UniProtKB-KW"/>
</dbReference>
<comment type="similarity">
    <text evidence="11">Belongs to the glycerol-1-phosphate dehydrogenase family.</text>
</comment>
<dbReference type="GO" id="GO:0046872">
    <property type="term" value="F:metal ion binding"/>
    <property type="evidence" value="ECO:0007669"/>
    <property type="project" value="UniProtKB-KW"/>
</dbReference>
<keyword evidence="9 11" id="KW-0594">Phospholipid biosynthesis</keyword>
<evidence type="ECO:0000256" key="14">
    <source>
        <dbReference type="PIRSR" id="PIRSR000112-3"/>
    </source>
</evidence>
<dbReference type="GO" id="GO:0006650">
    <property type="term" value="P:glycerophospholipid metabolic process"/>
    <property type="evidence" value="ECO:0007669"/>
    <property type="project" value="UniProtKB-UniRule"/>
</dbReference>
<evidence type="ECO:0000256" key="10">
    <source>
        <dbReference type="ARBA" id="ARBA00023264"/>
    </source>
</evidence>
<comment type="caution">
    <text evidence="15">The sequence shown here is derived from an EMBL/GenBank/DDBJ whole genome shotgun (WGS) entry which is preliminary data.</text>
</comment>
<dbReference type="EC" id="1.1.1.261" evidence="11"/>
<comment type="function">
    <text evidence="11">Catalyzes the NAD(P)H-dependent reduction of dihydroxyacetonephosphate (DHAP or glycerone phosphate) to glycerol 1-phosphate (G1P). The G1P thus generated is used as the glycerophosphate backbone of phospholipids in the cellular membranes of Archaea.</text>
</comment>
<comment type="catalytic activity">
    <reaction evidence="11">
        <text>sn-glycerol 1-phosphate + NAD(+) = dihydroxyacetone phosphate + NADH + H(+)</text>
        <dbReference type="Rhea" id="RHEA:21412"/>
        <dbReference type="ChEBI" id="CHEBI:15378"/>
        <dbReference type="ChEBI" id="CHEBI:57540"/>
        <dbReference type="ChEBI" id="CHEBI:57642"/>
        <dbReference type="ChEBI" id="CHEBI:57685"/>
        <dbReference type="ChEBI" id="CHEBI:57945"/>
        <dbReference type="EC" id="1.1.1.261"/>
    </reaction>
</comment>
<dbReference type="GO" id="GO:0106358">
    <property type="term" value="F:glycerol-1-phosphate dehydrogenase (NADP+) activity"/>
    <property type="evidence" value="ECO:0007669"/>
    <property type="project" value="RHEA"/>
</dbReference>
<evidence type="ECO:0000313" key="15">
    <source>
        <dbReference type="EMBL" id="RSN69008.1"/>
    </source>
</evidence>
<feature type="binding site" evidence="11">
    <location>
        <position position="242"/>
    </location>
    <ligand>
        <name>Zn(2+)</name>
        <dbReference type="ChEBI" id="CHEBI:29105"/>
        <note>catalytic</note>
    </ligand>
</feature>
<keyword evidence="1 11" id="KW-0963">Cytoplasm</keyword>
<dbReference type="InterPro" id="IPR016205">
    <property type="entry name" value="Glycerol_DH"/>
</dbReference>
<feature type="binding site" evidence="13">
    <location>
        <position position="110"/>
    </location>
    <ligand>
        <name>glycerol</name>
        <dbReference type="ChEBI" id="CHEBI:17754"/>
    </ligand>
</feature>
<feature type="binding site" evidence="12">
    <location>
        <position position="262"/>
    </location>
    <ligand>
        <name>glycerol</name>
        <dbReference type="ChEBI" id="CHEBI:17754"/>
    </ligand>
</feature>
<gene>
    <name evidence="11" type="primary">egsA</name>
    <name evidence="15" type="ORF">D9Q81_04235</name>
</gene>
<keyword evidence="7 11" id="KW-0520">NAD</keyword>
<feature type="binding site" evidence="11 14">
    <location>
        <position position="114"/>
    </location>
    <ligand>
        <name>NAD(+)</name>
        <dbReference type="ChEBI" id="CHEBI:57540"/>
    </ligand>
</feature>
<feature type="binding site" evidence="11">
    <location>
        <position position="110"/>
    </location>
    <ligand>
        <name>substrate</name>
    </ligand>
</feature>
<feature type="binding site" evidence="12">
    <location>
        <position position="242"/>
    </location>
    <ligand>
        <name>glycerol</name>
        <dbReference type="ChEBI" id="CHEBI:17754"/>
    </ligand>
</feature>
<keyword evidence="8 11" id="KW-0443">Lipid metabolism</keyword>
<dbReference type="PANTHER" id="PTHR43616">
    <property type="entry name" value="GLYCEROL DEHYDROGENASE"/>
    <property type="match status" value="1"/>
</dbReference>
<keyword evidence="6 11" id="KW-0560">Oxidoreductase</keyword>
<proteinExistence type="inferred from homology"/>
<comment type="catalytic activity">
    <reaction evidence="11">
        <text>sn-glycerol 1-phosphate + NADP(+) = dihydroxyacetone phosphate + NADPH + H(+)</text>
        <dbReference type="Rhea" id="RHEA:21416"/>
        <dbReference type="ChEBI" id="CHEBI:15378"/>
        <dbReference type="ChEBI" id="CHEBI:57642"/>
        <dbReference type="ChEBI" id="CHEBI:57685"/>
        <dbReference type="ChEBI" id="CHEBI:57783"/>
        <dbReference type="ChEBI" id="CHEBI:58349"/>
        <dbReference type="EC" id="1.1.1.261"/>
    </reaction>
</comment>
<name>A0A429G5D8_9CREN</name>
<dbReference type="EMBL" id="RCOR01000022">
    <property type="protein sequence ID" value="RSN69008.1"/>
    <property type="molecule type" value="Genomic_DNA"/>
</dbReference>
<comment type="subcellular location">
    <subcellularLocation>
        <location evidence="11">Cytoplasm</location>
    </subcellularLocation>
</comment>
<dbReference type="InterPro" id="IPR032837">
    <property type="entry name" value="G1PDH"/>
</dbReference>
<keyword evidence="3 11" id="KW-0479">Metal-binding</keyword>
<feature type="binding site" evidence="11">
    <location>
        <position position="162"/>
    </location>
    <ligand>
        <name>substrate</name>
    </ligand>
</feature>
<evidence type="ECO:0000256" key="9">
    <source>
        <dbReference type="ARBA" id="ARBA00023209"/>
    </source>
</evidence>
<protein>
    <recommendedName>
        <fullName evidence="11">Glycerol-1-phosphate dehydrogenase [NAD(P)+]</fullName>
        <shortName evidence="11">G1P dehydrogenase</shortName>
        <shortName evidence="11">G1PDH</shortName>
        <ecNumber evidence="11">1.1.1.261</ecNumber>
    </recommendedName>
    <alternativeName>
        <fullName evidence="11">Enantiomeric glycerophosphate synthase</fullName>
    </alternativeName>
    <alternativeName>
        <fullName evidence="11">sn-glycerol-1-phosphate dehydrogenase</fullName>
    </alternativeName>
</protein>
<feature type="binding site" evidence="11">
    <location>
        <position position="162"/>
    </location>
    <ligand>
        <name>Zn(2+)</name>
        <dbReference type="ChEBI" id="CHEBI:29105"/>
        <note>catalytic</note>
    </ligand>
</feature>